<evidence type="ECO:0008006" key="3">
    <source>
        <dbReference type="Google" id="ProtNLM"/>
    </source>
</evidence>
<proteinExistence type="predicted"/>
<name>A0AAW9QWT3_9CHRO</name>
<evidence type="ECO:0000313" key="2">
    <source>
        <dbReference type="Proteomes" id="UP001328733"/>
    </source>
</evidence>
<protein>
    <recommendedName>
        <fullName evidence="3">Transposase</fullName>
    </recommendedName>
</protein>
<gene>
    <name evidence="1" type="ORF">V0288_22275</name>
</gene>
<organism evidence="1 2">
    <name type="scientific">Pannus brasiliensis CCIBt3594</name>
    <dbReference type="NCBI Taxonomy" id="1427578"/>
    <lineage>
        <taxon>Bacteria</taxon>
        <taxon>Bacillati</taxon>
        <taxon>Cyanobacteriota</taxon>
        <taxon>Cyanophyceae</taxon>
        <taxon>Oscillatoriophycideae</taxon>
        <taxon>Chroococcales</taxon>
        <taxon>Microcystaceae</taxon>
        <taxon>Pannus</taxon>
    </lineage>
</organism>
<dbReference type="AlphaFoldDB" id="A0AAW9QWT3"/>
<dbReference type="InterPro" id="IPR012337">
    <property type="entry name" value="RNaseH-like_sf"/>
</dbReference>
<dbReference type="Proteomes" id="UP001328733">
    <property type="component" value="Unassembled WGS sequence"/>
</dbReference>
<dbReference type="PANTHER" id="PTHR33258">
    <property type="entry name" value="TRANSPOSASE INSL FOR INSERTION SEQUENCE ELEMENT IS186A-RELATED"/>
    <property type="match status" value="1"/>
</dbReference>
<keyword evidence="2" id="KW-1185">Reference proteome</keyword>
<dbReference type="SUPFAM" id="SSF53098">
    <property type="entry name" value="Ribonuclease H-like"/>
    <property type="match status" value="1"/>
</dbReference>
<accession>A0AAW9QWT3</accession>
<sequence>MIFSFFKIVKTLFKQFSERDYSVLNTRWFASCWIGFTLDRSLTSTGDLFGRLKLGGYEMDISTFSQPNQPRNLVPFQQRRTIELFGEFLKMSLDLDRLICQNPNGIEIQIYSHLIAYLILLLIDILKMRGDNLLDKLRYLPACMCQEFGDIHQSERILQDRSLLLLMGISESIV</sequence>
<dbReference type="RefSeq" id="WP_332867345.1">
    <property type="nucleotide sequence ID" value="NZ_JBAFSM010000063.1"/>
</dbReference>
<dbReference type="PANTHER" id="PTHR33258:SF1">
    <property type="entry name" value="TRANSPOSASE INSL FOR INSERTION SEQUENCE ELEMENT IS186A-RELATED"/>
    <property type="match status" value="1"/>
</dbReference>
<evidence type="ECO:0000313" key="1">
    <source>
        <dbReference type="EMBL" id="MEG3439870.1"/>
    </source>
</evidence>
<comment type="caution">
    <text evidence="1">The sequence shown here is derived from an EMBL/GenBank/DDBJ whole genome shotgun (WGS) entry which is preliminary data.</text>
</comment>
<dbReference type="EMBL" id="JBAFSM010000063">
    <property type="protein sequence ID" value="MEG3439870.1"/>
    <property type="molecule type" value="Genomic_DNA"/>
</dbReference>
<reference evidence="1 2" key="1">
    <citation type="submission" date="2024-01" db="EMBL/GenBank/DDBJ databases">
        <title>Genomic insights into the taxonomy and metabolism of the cyanobacterium Pannus brasiliensis CCIBt3594.</title>
        <authorList>
            <person name="Machado M."/>
            <person name="Botero N.B."/>
            <person name="Andreote A.P.D."/>
            <person name="Feitosa A.M.T."/>
            <person name="Popin R."/>
            <person name="Sivonen K."/>
            <person name="Fiore M.F."/>
        </authorList>
    </citation>
    <scope>NUCLEOTIDE SEQUENCE [LARGE SCALE GENOMIC DNA]</scope>
    <source>
        <strain evidence="1 2">CCIBt3594</strain>
    </source>
</reference>